<dbReference type="PANTHER" id="PTHR14076">
    <property type="entry name" value="RECEPTOR ACTIVITY MODIFYING PROTEIN RAMP"/>
    <property type="match status" value="1"/>
</dbReference>
<keyword evidence="10" id="KW-0675">Receptor</keyword>
<keyword evidence="4" id="KW-1003">Cell membrane</keyword>
<evidence type="ECO:0000256" key="9">
    <source>
        <dbReference type="ARBA" id="ARBA00023157"/>
    </source>
</evidence>
<feature type="chain" id="PRO_5034042466" description="Receptor activity-modifying protein 3" evidence="15">
    <location>
        <begin position="18"/>
        <end position="237"/>
    </location>
</feature>
<evidence type="ECO:0000256" key="1">
    <source>
        <dbReference type="ARBA" id="ARBA00004251"/>
    </source>
</evidence>
<feature type="signal peptide" evidence="15">
    <location>
        <begin position="1"/>
        <end position="17"/>
    </location>
</feature>
<keyword evidence="9" id="KW-1015">Disulfide bond</keyword>
<proteinExistence type="inferred from homology"/>
<reference evidence="16" key="1">
    <citation type="submission" date="2019-08" db="EMBL/GenBank/DDBJ databases">
        <title>Three high-quality genomes provides insights into domestication of ducks.</title>
        <authorList>
            <person name="Hou Z.C."/>
            <person name="Zhu F."/>
            <person name="Yin Z.T."/>
            <person name="Zhang F."/>
        </authorList>
    </citation>
    <scope>NUCLEOTIDE SEQUENCE [LARGE SCALE GENOMIC DNA]</scope>
</reference>
<dbReference type="GO" id="GO:0031623">
    <property type="term" value="P:receptor internalization"/>
    <property type="evidence" value="ECO:0007669"/>
    <property type="project" value="TreeGrafter"/>
</dbReference>
<dbReference type="Ensembl" id="ENSAPLT00020017884.1">
    <property type="protein sequence ID" value="ENSAPLP00020016553.1"/>
    <property type="gene ID" value="ENSAPLG00020011933.1"/>
</dbReference>
<evidence type="ECO:0000256" key="14">
    <source>
        <dbReference type="SAM" id="Phobius"/>
    </source>
</evidence>
<evidence type="ECO:0000256" key="4">
    <source>
        <dbReference type="ARBA" id="ARBA00022475"/>
    </source>
</evidence>
<dbReference type="Proteomes" id="UP000694400">
    <property type="component" value="Chromosome 2"/>
</dbReference>
<accession>A0A8B9T7X9</accession>
<evidence type="ECO:0000256" key="5">
    <source>
        <dbReference type="ARBA" id="ARBA00022692"/>
    </source>
</evidence>
<dbReference type="PANTHER" id="PTHR14076:SF2">
    <property type="entry name" value="RECEPTOR ACTIVITY-MODIFYING PROTEIN 3"/>
    <property type="match status" value="1"/>
</dbReference>
<evidence type="ECO:0000256" key="6">
    <source>
        <dbReference type="ARBA" id="ARBA00022729"/>
    </source>
</evidence>
<organism evidence="16 17">
    <name type="scientific">Anas platyrhynchos</name>
    <name type="common">Mallard</name>
    <name type="synonym">Anas boschas</name>
    <dbReference type="NCBI Taxonomy" id="8839"/>
    <lineage>
        <taxon>Eukaryota</taxon>
        <taxon>Metazoa</taxon>
        <taxon>Chordata</taxon>
        <taxon>Craniata</taxon>
        <taxon>Vertebrata</taxon>
        <taxon>Euteleostomi</taxon>
        <taxon>Archelosauria</taxon>
        <taxon>Archosauria</taxon>
        <taxon>Dinosauria</taxon>
        <taxon>Saurischia</taxon>
        <taxon>Theropoda</taxon>
        <taxon>Coelurosauria</taxon>
        <taxon>Aves</taxon>
        <taxon>Neognathae</taxon>
        <taxon>Galloanserae</taxon>
        <taxon>Anseriformes</taxon>
        <taxon>Anatidae</taxon>
        <taxon>Anatinae</taxon>
        <taxon>Anas</taxon>
    </lineage>
</organism>
<dbReference type="SUPFAM" id="SSF101447">
    <property type="entry name" value="Formin homology 2 domain (FH2 domain)"/>
    <property type="match status" value="1"/>
</dbReference>
<dbReference type="GO" id="GO:0006816">
    <property type="term" value="P:calcium ion transport"/>
    <property type="evidence" value="ECO:0007669"/>
    <property type="project" value="TreeGrafter"/>
</dbReference>
<sequence>MVFLCLSWLWEVLEAHARRHAHTRVCTQRHTRTLVHIPPRPLLHTYRAPSPCLHPEHPLGAAQPSPALEPPPPLPAAPRGRGSCSAPPPPPRPPPPPPPPGAGRRGMTRSRPPGGCGCRAVTPCGFCPPAAQPSRDGGARLLPPASSRPAAVGYYDIFTQCTEHEAFYASCFWPNPLVEGFITRIHKQFFLNCTSEDVLWEDPPDEILITLILIPVMLTCAMITLVVWCSKRSDILA</sequence>
<evidence type="ECO:0000256" key="8">
    <source>
        <dbReference type="ARBA" id="ARBA00023136"/>
    </source>
</evidence>
<dbReference type="InterPro" id="IPR006985">
    <property type="entry name" value="RAMP"/>
</dbReference>
<reference evidence="16" key="3">
    <citation type="submission" date="2025-09" db="UniProtKB">
        <authorList>
            <consortium name="Ensembl"/>
        </authorList>
    </citation>
    <scope>IDENTIFICATION</scope>
</reference>
<evidence type="ECO:0000256" key="11">
    <source>
        <dbReference type="ARBA" id="ARBA00023180"/>
    </source>
</evidence>
<evidence type="ECO:0000256" key="12">
    <source>
        <dbReference type="ARBA" id="ARBA00041072"/>
    </source>
</evidence>
<dbReference type="GO" id="GO:0072659">
    <property type="term" value="P:protein localization to plasma membrane"/>
    <property type="evidence" value="ECO:0007669"/>
    <property type="project" value="TreeGrafter"/>
</dbReference>
<dbReference type="Gene3D" id="1.10.150.510">
    <property type="entry name" value="Receptor activity modifying family"/>
    <property type="match status" value="1"/>
</dbReference>
<keyword evidence="7 14" id="KW-1133">Transmembrane helix</keyword>
<evidence type="ECO:0000313" key="16">
    <source>
        <dbReference type="Ensembl" id="ENSAPLP00020016553.1"/>
    </source>
</evidence>
<protein>
    <recommendedName>
        <fullName evidence="12">Receptor activity-modifying protein 3</fullName>
    </recommendedName>
</protein>
<evidence type="ECO:0000256" key="3">
    <source>
        <dbReference type="ARBA" id="ARBA00022448"/>
    </source>
</evidence>
<dbReference type="GO" id="GO:0006886">
    <property type="term" value="P:intracellular protein transport"/>
    <property type="evidence" value="ECO:0007669"/>
    <property type="project" value="InterPro"/>
</dbReference>
<evidence type="ECO:0000313" key="17">
    <source>
        <dbReference type="Proteomes" id="UP000694400"/>
    </source>
</evidence>
<dbReference type="AlphaFoldDB" id="A0A8B9T7X9"/>
<dbReference type="GO" id="GO:0015026">
    <property type="term" value="F:coreceptor activity"/>
    <property type="evidence" value="ECO:0007669"/>
    <property type="project" value="InterPro"/>
</dbReference>
<name>A0A8B9T7X9_ANAPL</name>
<feature type="region of interest" description="Disordered" evidence="13">
    <location>
        <begin position="46"/>
        <end position="112"/>
    </location>
</feature>
<keyword evidence="5 14" id="KW-0812">Transmembrane</keyword>
<gene>
    <name evidence="16" type="primary">RAMP3</name>
</gene>
<comment type="subcellular location">
    <subcellularLocation>
        <location evidence="1">Cell membrane</location>
        <topology evidence="1">Single-pass type I membrane protein</topology>
    </subcellularLocation>
</comment>
<dbReference type="Pfam" id="PF04901">
    <property type="entry name" value="RAMP"/>
    <property type="match status" value="1"/>
</dbReference>
<comment type="similarity">
    <text evidence="2">Belongs to the RAMP family.</text>
</comment>
<feature type="transmembrane region" description="Helical" evidence="14">
    <location>
        <begin position="207"/>
        <end position="229"/>
    </location>
</feature>
<feature type="compositionally biased region" description="Pro residues" evidence="13">
    <location>
        <begin position="86"/>
        <end position="101"/>
    </location>
</feature>
<dbReference type="GO" id="GO:0007186">
    <property type="term" value="P:G protein-coupled receptor signaling pathway"/>
    <property type="evidence" value="ECO:0007669"/>
    <property type="project" value="TreeGrafter"/>
</dbReference>
<dbReference type="GO" id="GO:0009986">
    <property type="term" value="C:cell surface"/>
    <property type="evidence" value="ECO:0007669"/>
    <property type="project" value="TreeGrafter"/>
</dbReference>
<dbReference type="InterPro" id="IPR038126">
    <property type="entry name" value="RAMP_sf"/>
</dbReference>
<evidence type="ECO:0000256" key="7">
    <source>
        <dbReference type="ARBA" id="ARBA00022989"/>
    </source>
</evidence>
<feature type="compositionally biased region" description="Pro residues" evidence="13">
    <location>
        <begin position="67"/>
        <end position="76"/>
    </location>
</feature>
<evidence type="ECO:0000256" key="13">
    <source>
        <dbReference type="SAM" id="MobiDB-lite"/>
    </source>
</evidence>
<keyword evidence="11" id="KW-0325">Glycoprotein</keyword>
<evidence type="ECO:0000256" key="15">
    <source>
        <dbReference type="SAM" id="SignalP"/>
    </source>
</evidence>
<dbReference type="GO" id="GO:0032870">
    <property type="term" value="P:cellular response to hormone stimulus"/>
    <property type="evidence" value="ECO:0007669"/>
    <property type="project" value="TreeGrafter"/>
</dbReference>
<keyword evidence="3" id="KW-0813">Transport</keyword>
<keyword evidence="8 14" id="KW-0472">Membrane</keyword>
<keyword evidence="6 15" id="KW-0732">Signal</keyword>
<dbReference type="GO" id="GO:0008277">
    <property type="term" value="P:regulation of G protein-coupled receptor signaling pathway"/>
    <property type="evidence" value="ECO:0007669"/>
    <property type="project" value="InterPro"/>
</dbReference>
<dbReference type="GO" id="GO:0005886">
    <property type="term" value="C:plasma membrane"/>
    <property type="evidence" value="ECO:0007669"/>
    <property type="project" value="UniProtKB-SubCell"/>
</dbReference>
<evidence type="ECO:0000256" key="2">
    <source>
        <dbReference type="ARBA" id="ARBA00007087"/>
    </source>
</evidence>
<reference evidence="16" key="2">
    <citation type="submission" date="2025-08" db="UniProtKB">
        <authorList>
            <consortium name="Ensembl"/>
        </authorList>
    </citation>
    <scope>IDENTIFICATION</scope>
</reference>
<dbReference type="GO" id="GO:0043235">
    <property type="term" value="C:receptor complex"/>
    <property type="evidence" value="ECO:0007669"/>
    <property type="project" value="TreeGrafter"/>
</dbReference>
<evidence type="ECO:0000256" key="10">
    <source>
        <dbReference type="ARBA" id="ARBA00023170"/>
    </source>
</evidence>